<reference evidence="1 2" key="1">
    <citation type="submission" date="2006-01" db="EMBL/GenBank/DDBJ databases">
        <authorList>
            <person name="Brettar I."/>
            <person name="Hofle M."/>
            <person name="Ferriera S."/>
            <person name="Johnson J."/>
            <person name="Kravitz S."/>
            <person name="Halpern A."/>
            <person name="Remington K."/>
            <person name="Beeson K."/>
            <person name="Tran B."/>
            <person name="Rogers Y.-H."/>
            <person name="Friedman R."/>
            <person name="Venter J.C."/>
        </authorList>
    </citation>
    <scope>NUCLEOTIDE SEQUENCE [LARGE SCALE GENOMIC DNA]</scope>
    <source>
        <strain evidence="1 2">OS145</strain>
    </source>
</reference>
<protein>
    <recommendedName>
        <fullName evidence="3">Apea-like HEPN domain-containing protein</fullName>
    </recommendedName>
</protein>
<name>A0ABM9WQA7_9GAMM</name>
<evidence type="ECO:0000313" key="2">
    <source>
        <dbReference type="Proteomes" id="UP000016543"/>
    </source>
</evidence>
<dbReference type="Proteomes" id="UP000016543">
    <property type="component" value="Unassembled WGS sequence"/>
</dbReference>
<proteinExistence type="predicted"/>
<sequence length="437" mass="51337">MILLKNMRSASRVKKDENQRDNMMGKVTWKKGFEPKVLIDRLDEIRTVKNGQVSFRGFEYREYISVFKSLIDLGQPGIPASEAGRLVSRGVSAAARKPDFTQKNIITEVSRLVREYNSENLKRYTLVTTVNIKRTNHFPDQKINDVHVRFVKNLHKKYLKARKETARRVSSWGIEEVDTSKAYYVLAHTSARTPQEAVERIFEGLDLLRGIWCLKLNYDWVETYGLKNPVNQIVFGKLHTLHTSSGKQADDRFWYDPDPVSEKRLIDFRQRFPVIEKYTKRIRRVLAKHKYRDDVELAIKKFVRALDSRDYNASFLKLWSTLEFITGTQKANYDLTIRRAAFCFDDTAYCKLVLEHLRQYRNRFVHTGVGEDDIEPQVYQLQRFVIQVIGFHLTNPFQFESMDVATQFLDLPSDNSKIRQEISLRRKALKYRTVSDE</sequence>
<organism evidence="1 2">
    <name type="scientific">Idiomarina baltica OS145</name>
    <dbReference type="NCBI Taxonomy" id="314276"/>
    <lineage>
        <taxon>Bacteria</taxon>
        <taxon>Pseudomonadati</taxon>
        <taxon>Pseudomonadota</taxon>
        <taxon>Gammaproteobacteria</taxon>
        <taxon>Alteromonadales</taxon>
        <taxon>Idiomarinaceae</taxon>
        <taxon>Idiomarina</taxon>
    </lineage>
</organism>
<gene>
    <name evidence="1" type="ORF">OS145_02535</name>
</gene>
<accession>A0ABM9WQA7</accession>
<dbReference type="RefSeq" id="WP_006953937.1">
    <property type="nucleotide sequence ID" value="NZ_AAMX01000001.1"/>
</dbReference>
<comment type="caution">
    <text evidence="1">The sequence shown here is derived from an EMBL/GenBank/DDBJ whole genome shotgun (WGS) entry which is preliminary data.</text>
</comment>
<evidence type="ECO:0000313" key="1">
    <source>
        <dbReference type="EMBL" id="EAQ33209.1"/>
    </source>
</evidence>
<evidence type="ECO:0008006" key="3">
    <source>
        <dbReference type="Google" id="ProtNLM"/>
    </source>
</evidence>
<keyword evidence="2" id="KW-1185">Reference proteome</keyword>
<dbReference type="EMBL" id="AAMX01000001">
    <property type="protein sequence ID" value="EAQ33209.1"/>
    <property type="molecule type" value="Genomic_DNA"/>
</dbReference>